<dbReference type="InterPro" id="IPR011322">
    <property type="entry name" value="N-reg_PII-like_a/b"/>
</dbReference>
<dbReference type="EMBL" id="CAEZST010000030">
    <property type="protein sequence ID" value="CAB4552149.1"/>
    <property type="molecule type" value="Genomic_DNA"/>
</dbReference>
<reference evidence="1" key="1">
    <citation type="submission" date="2020-05" db="EMBL/GenBank/DDBJ databases">
        <authorList>
            <person name="Chiriac C."/>
            <person name="Salcher M."/>
            <person name="Ghai R."/>
            <person name="Kavagutti S V."/>
        </authorList>
    </citation>
    <scope>NUCLEOTIDE SEQUENCE</scope>
</reference>
<accession>A0A6J6CP62</accession>
<dbReference type="InterPro" id="IPR002187">
    <property type="entry name" value="N-reg_PII"/>
</dbReference>
<dbReference type="GO" id="GO:0006808">
    <property type="term" value="P:regulation of nitrogen utilization"/>
    <property type="evidence" value="ECO:0007669"/>
    <property type="project" value="InterPro"/>
</dbReference>
<dbReference type="Pfam" id="PF00543">
    <property type="entry name" value="P-II"/>
    <property type="match status" value="1"/>
</dbReference>
<dbReference type="SUPFAM" id="SSF54913">
    <property type="entry name" value="GlnB-like"/>
    <property type="match status" value="1"/>
</dbReference>
<dbReference type="Gene3D" id="3.30.70.120">
    <property type="match status" value="1"/>
</dbReference>
<dbReference type="InterPro" id="IPR015867">
    <property type="entry name" value="N-reg_PII/ATP_PRibTrfase_C"/>
</dbReference>
<name>A0A6J6CP62_9ZZZZ</name>
<dbReference type="GO" id="GO:0030234">
    <property type="term" value="F:enzyme regulator activity"/>
    <property type="evidence" value="ECO:0007669"/>
    <property type="project" value="InterPro"/>
</dbReference>
<evidence type="ECO:0000313" key="1">
    <source>
        <dbReference type="EMBL" id="CAB4552149.1"/>
    </source>
</evidence>
<organism evidence="1">
    <name type="scientific">freshwater metagenome</name>
    <dbReference type="NCBI Taxonomy" id="449393"/>
    <lineage>
        <taxon>unclassified sequences</taxon>
        <taxon>metagenomes</taxon>
        <taxon>ecological metagenomes</taxon>
    </lineage>
</organism>
<gene>
    <name evidence="1" type="ORF">UFOPK1503_01130</name>
</gene>
<sequence>MILKKRKLVTIVIEASLAHRLEEDVIDCGAKGFTSSIAHGAGPRNQRVSDIEGGNVRIETVVSEEVLEKILEKLKTDYFPLYALSCWVSDVEVVRDERY</sequence>
<protein>
    <submittedName>
        <fullName evidence="1">Unannotated protein</fullName>
    </submittedName>
</protein>
<dbReference type="AlphaFoldDB" id="A0A6J6CP62"/>
<proteinExistence type="predicted"/>